<proteinExistence type="predicted"/>
<gene>
    <name evidence="1" type="ORF">L1987_54399</name>
</gene>
<sequence>MVRVESDQHSKGQPQSPLETENSKPLPVSVEPNYTSVAIESSSVATVPLNQNTGKGKMSVIVEEDIKEDVSENIATNLHSIIPGTNMPLGLADEIAQRLQEEEIEVARGEEAERNLEVYQSKVAITIQQNISLNASAAQAPSPLQILKIKKEFREEAKDTTPQETPSRIKSSSLLPQQTPSPRREYSTPSPQR</sequence>
<reference evidence="2" key="1">
    <citation type="journal article" date="2022" name="Mol. Ecol. Resour.">
        <title>The genomes of chicory, endive, great burdock and yacon provide insights into Asteraceae palaeo-polyploidization history and plant inulin production.</title>
        <authorList>
            <person name="Fan W."/>
            <person name="Wang S."/>
            <person name="Wang H."/>
            <person name="Wang A."/>
            <person name="Jiang F."/>
            <person name="Liu H."/>
            <person name="Zhao H."/>
            <person name="Xu D."/>
            <person name="Zhang Y."/>
        </authorList>
    </citation>
    <scope>NUCLEOTIDE SEQUENCE [LARGE SCALE GENOMIC DNA]</scope>
    <source>
        <strain evidence="2">cv. Yunnan</strain>
    </source>
</reference>
<dbReference type="Proteomes" id="UP001056120">
    <property type="component" value="Linkage Group LG18"/>
</dbReference>
<name>A0ACB9E740_9ASTR</name>
<organism evidence="1 2">
    <name type="scientific">Smallanthus sonchifolius</name>
    <dbReference type="NCBI Taxonomy" id="185202"/>
    <lineage>
        <taxon>Eukaryota</taxon>
        <taxon>Viridiplantae</taxon>
        <taxon>Streptophyta</taxon>
        <taxon>Embryophyta</taxon>
        <taxon>Tracheophyta</taxon>
        <taxon>Spermatophyta</taxon>
        <taxon>Magnoliopsida</taxon>
        <taxon>eudicotyledons</taxon>
        <taxon>Gunneridae</taxon>
        <taxon>Pentapetalae</taxon>
        <taxon>asterids</taxon>
        <taxon>campanulids</taxon>
        <taxon>Asterales</taxon>
        <taxon>Asteraceae</taxon>
        <taxon>Asteroideae</taxon>
        <taxon>Heliantheae alliance</taxon>
        <taxon>Millerieae</taxon>
        <taxon>Smallanthus</taxon>
    </lineage>
</organism>
<accession>A0ACB9E740</accession>
<keyword evidence="2" id="KW-1185">Reference proteome</keyword>
<dbReference type="EMBL" id="CM042035">
    <property type="protein sequence ID" value="KAI3754612.1"/>
    <property type="molecule type" value="Genomic_DNA"/>
</dbReference>
<evidence type="ECO:0000313" key="1">
    <source>
        <dbReference type="EMBL" id="KAI3754612.1"/>
    </source>
</evidence>
<protein>
    <submittedName>
        <fullName evidence="1">Uncharacterized protein</fullName>
    </submittedName>
</protein>
<reference evidence="1 2" key="2">
    <citation type="journal article" date="2022" name="Mol. Ecol. Resour.">
        <title>The genomes of chicory, endive, great burdock and yacon provide insights into Asteraceae paleo-polyploidization history and plant inulin production.</title>
        <authorList>
            <person name="Fan W."/>
            <person name="Wang S."/>
            <person name="Wang H."/>
            <person name="Wang A."/>
            <person name="Jiang F."/>
            <person name="Liu H."/>
            <person name="Zhao H."/>
            <person name="Xu D."/>
            <person name="Zhang Y."/>
        </authorList>
    </citation>
    <scope>NUCLEOTIDE SEQUENCE [LARGE SCALE GENOMIC DNA]</scope>
    <source>
        <strain evidence="2">cv. Yunnan</strain>
        <tissue evidence="1">Leaves</tissue>
    </source>
</reference>
<evidence type="ECO:0000313" key="2">
    <source>
        <dbReference type="Proteomes" id="UP001056120"/>
    </source>
</evidence>
<comment type="caution">
    <text evidence="1">The sequence shown here is derived from an EMBL/GenBank/DDBJ whole genome shotgun (WGS) entry which is preliminary data.</text>
</comment>